<evidence type="ECO:0000313" key="3">
    <source>
        <dbReference type="Proteomes" id="UP000199274"/>
    </source>
</evidence>
<dbReference type="InterPro" id="IPR008894">
    <property type="entry name" value="QdtA_cupin_dom"/>
</dbReference>
<dbReference type="InterPro" id="IPR011051">
    <property type="entry name" value="RmlC_Cupin_sf"/>
</dbReference>
<dbReference type="STRING" id="178355.SAMN04488062_110103"/>
<gene>
    <name evidence="2" type="ORF">SAMN04488062_110103</name>
</gene>
<dbReference type="AlphaFoldDB" id="A0A1G8DS27"/>
<sequence>MVKMWLKCQGNYKDKMIPEITQGGRYIDSRGTLFYNNDFDASVIKRMYMIENENTDFVRAWQGHKVEQRWFSVMKGSFRIQLIAIDHWDNPTKDLELLTFVINSEKLDVLHIPQGYVSSIQSLEPDSKLLVLADYSLGEVKDEFRFESDYFQEKK</sequence>
<dbReference type="SUPFAM" id="SSF51182">
    <property type="entry name" value="RmlC-like cupins"/>
    <property type="match status" value="1"/>
</dbReference>
<dbReference type="Proteomes" id="UP000199274">
    <property type="component" value="Unassembled WGS sequence"/>
</dbReference>
<name>A0A1G8DS27_9FLAO</name>
<dbReference type="EMBL" id="FNDB01000010">
    <property type="protein sequence ID" value="SDH60506.1"/>
    <property type="molecule type" value="Genomic_DNA"/>
</dbReference>
<dbReference type="Pfam" id="PF05523">
    <property type="entry name" value="FdtA"/>
    <property type="match status" value="1"/>
</dbReference>
<feature type="domain" description="Sugar 3,4-ketoisomerase QdtA cupin" evidence="1">
    <location>
        <begin position="28"/>
        <end position="138"/>
    </location>
</feature>
<keyword evidence="3" id="KW-1185">Reference proteome</keyword>
<protein>
    <submittedName>
        <fullName evidence="2">WxcM-like, C-terminal</fullName>
    </submittedName>
</protein>
<accession>A0A1G8DS27</accession>
<reference evidence="3" key="1">
    <citation type="submission" date="2016-10" db="EMBL/GenBank/DDBJ databases">
        <authorList>
            <person name="Varghese N."/>
            <person name="Submissions S."/>
        </authorList>
    </citation>
    <scope>NUCLEOTIDE SEQUENCE [LARGE SCALE GENOMIC DNA]</scope>
    <source>
        <strain evidence="3">CGMCC 1.2747</strain>
    </source>
</reference>
<dbReference type="Gene3D" id="2.60.120.10">
    <property type="entry name" value="Jelly Rolls"/>
    <property type="match status" value="1"/>
</dbReference>
<proteinExistence type="predicted"/>
<evidence type="ECO:0000259" key="1">
    <source>
        <dbReference type="Pfam" id="PF05523"/>
    </source>
</evidence>
<evidence type="ECO:0000313" key="2">
    <source>
        <dbReference type="EMBL" id="SDH60506.1"/>
    </source>
</evidence>
<dbReference type="InterPro" id="IPR014710">
    <property type="entry name" value="RmlC-like_jellyroll"/>
</dbReference>
<organism evidence="2 3">
    <name type="scientific">Flavobacterium omnivorum</name>
    <dbReference type="NCBI Taxonomy" id="178355"/>
    <lineage>
        <taxon>Bacteria</taxon>
        <taxon>Pseudomonadati</taxon>
        <taxon>Bacteroidota</taxon>
        <taxon>Flavobacteriia</taxon>
        <taxon>Flavobacteriales</taxon>
        <taxon>Flavobacteriaceae</taxon>
        <taxon>Flavobacterium</taxon>
    </lineage>
</organism>